<name>A0A412G5K8_9FIRM</name>
<dbReference type="Proteomes" id="UP000284178">
    <property type="component" value="Unassembled WGS sequence"/>
</dbReference>
<dbReference type="SUPFAM" id="SSF81901">
    <property type="entry name" value="HCP-like"/>
    <property type="match status" value="1"/>
</dbReference>
<evidence type="ECO:0000313" key="2">
    <source>
        <dbReference type="Proteomes" id="UP000284178"/>
    </source>
</evidence>
<dbReference type="InterPro" id="IPR011990">
    <property type="entry name" value="TPR-like_helical_dom_sf"/>
</dbReference>
<proteinExistence type="predicted"/>
<reference evidence="1 2" key="1">
    <citation type="submission" date="2018-08" db="EMBL/GenBank/DDBJ databases">
        <title>A genome reference for cultivated species of the human gut microbiota.</title>
        <authorList>
            <person name="Zou Y."/>
            <person name="Xue W."/>
            <person name="Luo G."/>
        </authorList>
    </citation>
    <scope>NUCLEOTIDE SEQUENCE [LARGE SCALE GENOMIC DNA]</scope>
    <source>
        <strain evidence="1 2">AF24-29</strain>
    </source>
</reference>
<evidence type="ECO:0000313" key="1">
    <source>
        <dbReference type="EMBL" id="RGR75962.1"/>
    </source>
</evidence>
<sequence>MLPTFKNAAIEETFRNGMAAGREGDHKAAVSWFQKGADMGNAECQYNFALKYYKREGLSYFDVYMTRKRLQAAANQGLKAAEEALNTLIPDYH</sequence>
<keyword evidence="2" id="KW-1185">Reference proteome</keyword>
<organism evidence="1 2">
    <name type="scientific">Holdemania filiformis</name>
    <dbReference type="NCBI Taxonomy" id="61171"/>
    <lineage>
        <taxon>Bacteria</taxon>
        <taxon>Bacillati</taxon>
        <taxon>Bacillota</taxon>
        <taxon>Erysipelotrichia</taxon>
        <taxon>Erysipelotrichales</taxon>
        <taxon>Erysipelotrichaceae</taxon>
        <taxon>Holdemania</taxon>
    </lineage>
</organism>
<dbReference type="GeneID" id="83014623"/>
<dbReference type="AlphaFoldDB" id="A0A412G5K8"/>
<dbReference type="RefSeq" id="WP_117894129.1">
    <property type="nucleotide sequence ID" value="NZ_CABJCV010000003.1"/>
</dbReference>
<protein>
    <recommendedName>
        <fullName evidence="3">Sel1 repeat family protein</fullName>
    </recommendedName>
</protein>
<evidence type="ECO:0008006" key="3">
    <source>
        <dbReference type="Google" id="ProtNLM"/>
    </source>
</evidence>
<dbReference type="EMBL" id="QRUP01000003">
    <property type="protein sequence ID" value="RGR75962.1"/>
    <property type="molecule type" value="Genomic_DNA"/>
</dbReference>
<accession>A0A412G5K8</accession>
<dbReference type="Gene3D" id="1.25.40.10">
    <property type="entry name" value="Tetratricopeptide repeat domain"/>
    <property type="match status" value="1"/>
</dbReference>
<gene>
    <name evidence="1" type="ORF">DWY25_04280</name>
</gene>
<comment type="caution">
    <text evidence="1">The sequence shown here is derived from an EMBL/GenBank/DDBJ whole genome shotgun (WGS) entry which is preliminary data.</text>
</comment>